<dbReference type="InterPro" id="IPR000425">
    <property type="entry name" value="MIP"/>
</dbReference>
<keyword evidence="2 6" id="KW-0813">Transport</keyword>
<dbReference type="OrthoDB" id="3222at2759"/>
<comment type="caution">
    <text evidence="8">The sequence shown here is derived from an EMBL/GenBank/DDBJ whole genome shotgun (WGS) entry which is preliminary data.</text>
</comment>
<comment type="subcellular location">
    <subcellularLocation>
        <location evidence="1">Membrane</location>
        <topology evidence="1">Multi-pass membrane protein</topology>
    </subcellularLocation>
</comment>
<evidence type="ECO:0000313" key="8">
    <source>
        <dbReference type="EMBL" id="PNS21176.1"/>
    </source>
</evidence>
<dbReference type="PANTHER" id="PTHR47002">
    <property type="entry name" value="AQUAPORIN-LIKE"/>
    <property type="match status" value="1"/>
</dbReference>
<comment type="similarity">
    <text evidence="6">Belongs to the MIP/aquaporin (TC 1.A.8) family.</text>
</comment>
<feature type="transmembrane region" description="Helical" evidence="7">
    <location>
        <begin position="86"/>
        <end position="107"/>
    </location>
</feature>
<dbReference type="PANTHER" id="PTHR47002:SF2">
    <property type="entry name" value="AQUAPORIN AQPAE.A-LIKE"/>
    <property type="match status" value="1"/>
</dbReference>
<name>A0A2K1R1J9_9PEZI</name>
<accession>A0A2K1R1J9</accession>
<reference evidence="8 9" key="1">
    <citation type="submission" date="2017-06" db="EMBL/GenBank/DDBJ databases">
        <title>Draft genome sequence of a variant of Elsinoe murrayae.</title>
        <authorList>
            <person name="Cheng Q."/>
        </authorList>
    </citation>
    <scope>NUCLEOTIDE SEQUENCE [LARGE SCALE GENOMIC DNA]</scope>
    <source>
        <strain evidence="8 9">CQ-2017a</strain>
    </source>
</reference>
<dbReference type="GO" id="GO:0016020">
    <property type="term" value="C:membrane"/>
    <property type="evidence" value="ECO:0007669"/>
    <property type="project" value="UniProtKB-SubCell"/>
</dbReference>
<dbReference type="Pfam" id="PF00230">
    <property type="entry name" value="MIP"/>
    <property type="match status" value="1"/>
</dbReference>
<keyword evidence="4 7" id="KW-1133">Transmembrane helix</keyword>
<keyword evidence="3 6" id="KW-0812">Transmembrane</keyword>
<sequence>MEKNTPFSSAVVSEVSANEVRQRRMPGVAEEAFAGRLGGNQEFILDRNDEDTKGLLKRHPDAAPIHTFADILHLEGFLSPGLWRMAIVEGWGTFLLICLFGTTSSGLTTLGMNGMATSLYASLGGFLGLMLFTFALGPVSGAHLNPTITMAAFFAGLCTFPRTVLYIAAQSIGGIVAGYWLKLGLGDAYYPHNVIPGCTVDPTLVSPGQMFALEYMFAQALIFLAFLIGLDPRQGKSVGPTLGPVLVGLILGFGTFASAIARPGYTGMSFNPARCLGMMAAKGDMQYHYVHWLGPFAATFFHGIFYHFNPPWASEEPLFGRALAFFGLWHPPKDSDV</sequence>
<evidence type="ECO:0000256" key="7">
    <source>
        <dbReference type="SAM" id="Phobius"/>
    </source>
</evidence>
<dbReference type="InterPro" id="IPR022357">
    <property type="entry name" value="MIP_CS"/>
</dbReference>
<keyword evidence="9" id="KW-1185">Reference proteome</keyword>
<evidence type="ECO:0000256" key="3">
    <source>
        <dbReference type="ARBA" id="ARBA00022692"/>
    </source>
</evidence>
<evidence type="ECO:0000256" key="2">
    <source>
        <dbReference type="ARBA" id="ARBA00022448"/>
    </source>
</evidence>
<dbReference type="Proteomes" id="UP000243797">
    <property type="component" value="Unassembled WGS sequence"/>
</dbReference>
<dbReference type="GO" id="GO:0015267">
    <property type="term" value="F:channel activity"/>
    <property type="evidence" value="ECO:0007669"/>
    <property type="project" value="InterPro"/>
</dbReference>
<dbReference type="AlphaFoldDB" id="A0A2K1R1J9"/>
<feature type="transmembrane region" description="Helical" evidence="7">
    <location>
        <begin position="151"/>
        <end position="181"/>
    </location>
</feature>
<evidence type="ECO:0000256" key="4">
    <source>
        <dbReference type="ARBA" id="ARBA00022989"/>
    </source>
</evidence>
<feature type="transmembrane region" description="Helical" evidence="7">
    <location>
        <begin position="242"/>
        <end position="261"/>
    </location>
</feature>
<feature type="transmembrane region" description="Helical" evidence="7">
    <location>
        <begin position="210"/>
        <end position="230"/>
    </location>
</feature>
<feature type="transmembrane region" description="Helical" evidence="7">
    <location>
        <begin position="119"/>
        <end position="139"/>
    </location>
</feature>
<keyword evidence="5 7" id="KW-0472">Membrane</keyword>
<evidence type="ECO:0000256" key="5">
    <source>
        <dbReference type="ARBA" id="ARBA00023136"/>
    </source>
</evidence>
<protein>
    <submittedName>
        <fullName evidence="8">Aquaporin-1</fullName>
    </submittedName>
</protein>
<dbReference type="STRING" id="2082308.A0A2K1R1J9"/>
<dbReference type="PROSITE" id="PS00221">
    <property type="entry name" value="MIP"/>
    <property type="match status" value="1"/>
</dbReference>
<evidence type="ECO:0000256" key="6">
    <source>
        <dbReference type="RuleBase" id="RU000477"/>
    </source>
</evidence>
<evidence type="ECO:0000256" key="1">
    <source>
        <dbReference type="ARBA" id="ARBA00004141"/>
    </source>
</evidence>
<organism evidence="8 9">
    <name type="scientific">Sphaceloma murrayae</name>
    <dbReference type="NCBI Taxonomy" id="2082308"/>
    <lineage>
        <taxon>Eukaryota</taxon>
        <taxon>Fungi</taxon>
        <taxon>Dikarya</taxon>
        <taxon>Ascomycota</taxon>
        <taxon>Pezizomycotina</taxon>
        <taxon>Dothideomycetes</taxon>
        <taxon>Dothideomycetidae</taxon>
        <taxon>Myriangiales</taxon>
        <taxon>Elsinoaceae</taxon>
        <taxon>Sphaceloma</taxon>
    </lineage>
</organism>
<dbReference type="EMBL" id="NKHZ01000012">
    <property type="protein sequence ID" value="PNS21176.1"/>
    <property type="molecule type" value="Genomic_DNA"/>
</dbReference>
<evidence type="ECO:0000313" key="9">
    <source>
        <dbReference type="Proteomes" id="UP000243797"/>
    </source>
</evidence>
<dbReference type="InterPro" id="IPR023271">
    <property type="entry name" value="Aquaporin-like"/>
</dbReference>
<gene>
    <name evidence="8" type="ORF">CAC42_3514</name>
</gene>
<proteinExistence type="inferred from homology"/>
<feature type="transmembrane region" description="Helical" evidence="7">
    <location>
        <begin position="289"/>
        <end position="308"/>
    </location>
</feature>
<dbReference type="SUPFAM" id="SSF81338">
    <property type="entry name" value="Aquaporin-like"/>
    <property type="match status" value="1"/>
</dbReference>
<dbReference type="InParanoid" id="A0A2K1R1J9"/>
<dbReference type="Gene3D" id="1.20.1080.10">
    <property type="entry name" value="Glycerol uptake facilitator protein"/>
    <property type="match status" value="1"/>
</dbReference>
<dbReference type="PRINTS" id="PR00783">
    <property type="entry name" value="MINTRINSICP"/>
</dbReference>